<dbReference type="EMBL" id="CP014673">
    <property type="protein sequence ID" value="ANX02572.1"/>
    <property type="molecule type" value="Genomic_DNA"/>
</dbReference>
<name>A0A1B1YPC3_THEST</name>
<evidence type="ECO:0000313" key="4">
    <source>
        <dbReference type="Proteomes" id="UP000092931"/>
    </source>
</evidence>
<sequence>MKTVLLCLIKMYQTYVSPLKGKSRCRFYPTCSEYAYEAIMIHGPLKGLFLSVKRILKCHPFSKGGYDPVPREGE</sequence>
<dbReference type="PANTHER" id="PTHR33383">
    <property type="entry name" value="MEMBRANE PROTEIN INSERTION EFFICIENCY FACTOR-RELATED"/>
    <property type="match status" value="1"/>
</dbReference>
<reference evidence="3 4" key="1">
    <citation type="submission" date="2016-02" db="EMBL/GenBank/DDBJ databases">
        <title>Comparison of Clostridium stercorarium subspecies using comparative genomics and transcriptomics.</title>
        <authorList>
            <person name="Schellenberg J."/>
            <person name="Thallinger G."/>
            <person name="Levin D.B."/>
            <person name="Zhang X."/>
            <person name="Alvare G."/>
            <person name="Fristensky B."/>
            <person name="Sparling R."/>
        </authorList>
    </citation>
    <scope>NUCLEOTIDE SEQUENCE [LARGE SCALE GENOMIC DNA]</scope>
    <source>
        <strain evidence="3 4">DSM 9219</strain>
    </source>
</reference>
<gene>
    <name evidence="3" type="ORF">CSTERLE_13900</name>
</gene>
<dbReference type="GO" id="GO:0005886">
    <property type="term" value="C:plasma membrane"/>
    <property type="evidence" value="ECO:0007669"/>
    <property type="project" value="UniProtKB-SubCell"/>
</dbReference>
<evidence type="ECO:0000256" key="1">
    <source>
        <dbReference type="ARBA" id="ARBA00023136"/>
    </source>
</evidence>
<comment type="subcellular location">
    <subcellularLocation>
        <location evidence="2">Cell membrane</location>
        <topology evidence="2">Peripheral membrane protein</topology>
        <orientation evidence="2">Cytoplasmic side</orientation>
    </subcellularLocation>
</comment>
<keyword evidence="1 2" id="KW-0472">Membrane</keyword>
<dbReference type="InterPro" id="IPR002696">
    <property type="entry name" value="Membr_insert_effic_factor_YidD"/>
</dbReference>
<dbReference type="SMART" id="SM01234">
    <property type="entry name" value="Haemolytic"/>
    <property type="match status" value="1"/>
</dbReference>
<comment type="function">
    <text evidence="2">Could be involved in insertion of integral membrane proteins into the membrane.</text>
</comment>
<organism evidence="3 4">
    <name type="scientific">Thermoclostridium stercorarium subsp. leptospartum DSM 9219</name>
    <dbReference type="NCBI Taxonomy" id="1346611"/>
    <lineage>
        <taxon>Bacteria</taxon>
        <taxon>Bacillati</taxon>
        <taxon>Bacillota</taxon>
        <taxon>Clostridia</taxon>
        <taxon>Eubacteriales</taxon>
        <taxon>Oscillospiraceae</taxon>
        <taxon>Thermoclostridium</taxon>
    </lineage>
</organism>
<dbReference type="NCBIfam" id="TIGR00278">
    <property type="entry name" value="membrane protein insertion efficiency factor YidD"/>
    <property type="match status" value="1"/>
</dbReference>
<dbReference type="PANTHER" id="PTHR33383:SF1">
    <property type="entry name" value="MEMBRANE PROTEIN INSERTION EFFICIENCY FACTOR-RELATED"/>
    <property type="match status" value="1"/>
</dbReference>
<protein>
    <recommendedName>
        <fullName evidence="2">Putative membrane protein insertion efficiency factor</fullName>
    </recommendedName>
</protein>
<comment type="similarity">
    <text evidence="2">Belongs to the UPF0161 family.</text>
</comment>
<evidence type="ECO:0000256" key="2">
    <source>
        <dbReference type="HAMAP-Rule" id="MF_00386"/>
    </source>
</evidence>
<keyword evidence="2" id="KW-1003">Cell membrane</keyword>
<dbReference type="Pfam" id="PF01809">
    <property type="entry name" value="YidD"/>
    <property type="match status" value="1"/>
</dbReference>
<dbReference type="AlphaFoldDB" id="A0A1B1YPC3"/>
<accession>A0A1B1YPC3</accession>
<evidence type="ECO:0000313" key="3">
    <source>
        <dbReference type="EMBL" id="ANX02572.1"/>
    </source>
</evidence>
<dbReference type="HAMAP" id="MF_00386">
    <property type="entry name" value="UPF0161_YidD"/>
    <property type="match status" value="1"/>
</dbReference>
<dbReference type="Proteomes" id="UP000092931">
    <property type="component" value="Chromosome"/>
</dbReference>
<proteinExistence type="inferred from homology"/>
<dbReference type="RefSeq" id="WP_065821169.1">
    <property type="nucleotide sequence ID" value="NZ_CP014673.1"/>
</dbReference>